<dbReference type="OrthoDB" id="10678876at2759"/>
<feature type="region of interest" description="Disordered" evidence="1">
    <location>
        <begin position="215"/>
        <end position="281"/>
    </location>
</feature>
<gene>
    <name evidence="2" type="ORF">GOMPHAMPRED_002654</name>
</gene>
<dbReference type="Proteomes" id="UP000664169">
    <property type="component" value="Unassembled WGS sequence"/>
</dbReference>
<keyword evidence="3" id="KW-1185">Reference proteome</keyword>
<feature type="compositionally biased region" description="Polar residues" evidence="1">
    <location>
        <begin position="87"/>
        <end position="124"/>
    </location>
</feature>
<sequence length="281" mass="30301">MTPRKISKSTISAPVATAVTATAYKFHLPALDIPQTSLTEGTLIPSPQRDPSPPISPPQTPLSTDSPNPLRSHPTSSHSLSRKASGDVTSTLNGYNRATTPRSVDTQTHSSSTMVNTNVKRSYTASPASPQAPPSKRPHIRKLLSLKSLANLNRSSADISRQSTGGETGYSVDIRSQSPSPGVNTSTDTLTKTKRRGSSTFWRRNSAFGFGLGLVKEENDNNRPGQISRTHSSPPMLPEFEGMGHEPEMQITDNTHPTSQVRKQPSGWFGGDNMFDGIGKR</sequence>
<proteinExistence type="predicted"/>
<dbReference type="AlphaFoldDB" id="A0A8H3FDQ5"/>
<reference evidence="2" key="1">
    <citation type="submission" date="2021-03" db="EMBL/GenBank/DDBJ databases">
        <authorList>
            <person name="Tagirdzhanova G."/>
        </authorList>
    </citation>
    <scope>NUCLEOTIDE SEQUENCE</scope>
</reference>
<evidence type="ECO:0000313" key="3">
    <source>
        <dbReference type="Proteomes" id="UP000664169"/>
    </source>
</evidence>
<feature type="region of interest" description="Disordered" evidence="1">
    <location>
        <begin position="30"/>
        <end position="138"/>
    </location>
</feature>
<feature type="compositionally biased region" description="Polar residues" evidence="1">
    <location>
        <begin position="65"/>
        <end position="79"/>
    </location>
</feature>
<feature type="compositionally biased region" description="Pro residues" evidence="1">
    <location>
        <begin position="48"/>
        <end position="60"/>
    </location>
</feature>
<feature type="compositionally biased region" description="Polar residues" evidence="1">
    <location>
        <begin position="222"/>
        <end position="233"/>
    </location>
</feature>
<evidence type="ECO:0000313" key="2">
    <source>
        <dbReference type="EMBL" id="CAF9922726.1"/>
    </source>
</evidence>
<name>A0A8H3FDQ5_9LECA</name>
<feature type="compositionally biased region" description="Polar residues" evidence="1">
    <location>
        <begin position="174"/>
        <end position="190"/>
    </location>
</feature>
<evidence type="ECO:0000256" key="1">
    <source>
        <dbReference type="SAM" id="MobiDB-lite"/>
    </source>
</evidence>
<feature type="compositionally biased region" description="Polar residues" evidence="1">
    <location>
        <begin position="251"/>
        <end position="263"/>
    </location>
</feature>
<comment type="caution">
    <text evidence="2">The sequence shown here is derived from an EMBL/GenBank/DDBJ whole genome shotgun (WGS) entry which is preliminary data.</text>
</comment>
<protein>
    <submittedName>
        <fullName evidence="2">Uncharacterized protein</fullName>
    </submittedName>
</protein>
<organism evidence="2 3">
    <name type="scientific">Gomphillus americanus</name>
    <dbReference type="NCBI Taxonomy" id="1940652"/>
    <lineage>
        <taxon>Eukaryota</taxon>
        <taxon>Fungi</taxon>
        <taxon>Dikarya</taxon>
        <taxon>Ascomycota</taxon>
        <taxon>Pezizomycotina</taxon>
        <taxon>Lecanoromycetes</taxon>
        <taxon>OSLEUM clade</taxon>
        <taxon>Ostropomycetidae</taxon>
        <taxon>Ostropales</taxon>
        <taxon>Graphidaceae</taxon>
        <taxon>Gomphilloideae</taxon>
        <taxon>Gomphillus</taxon>
    </lineage>
</organism>
<feature type="region of interest" description="Disordered" evidence="1">
    <location>
        <begin position="155"/>
        <end position="198"/>
    </location>
</feature>
<dbReference type="EMBL" id="CAJPDQ010000018">
    <property type="protein sequence ID" value="CAF9922726.1"/>
    <property type="molecule type" value="Genomic_DNA"/>
</dbReference>
<accession>A0A8H3FDQ5</accession>